<dbReference type="RefSeq" id="WP_157696352.1">
    <property type="nucleotide sequence ID" value="NZ_FCOI02000126.1"/>
</dbReference>
<proteinExistence type="predicted"/>
<organism evidence="1 2">
    <name type="scientific">Caballeronia temeraria</name>
    <dbReference type="NCBI Taxonomy" id="1777137"/>
    <lineage>
        <taxon>Bacteria</taxon>
        <taxon>Pseudomonadati</taxon>
        <taxon>Pseudomonadota</taxon>
        <taxon>Betaproteobacteria</taxon>
        <taxon>Burkholderiales</taxon>
        <taxon>Burkholderiaceae</taxon>
        <taxon>Caballeronia</taxon>
    </lineage>
</organism>
<evidence type="ECO:0000313" key="2">
    <source>
        <dbReference type="Proteomes" id="UP000054624"/>
    </source>
</evidence>
<reference evidence="2" key="1">
    <citation type="submission" date="2016-01" db="EMBL/GenBank/DDBJ databases">
        <authorList>
            <person name="Peeters Charlotte."/>
        </authorList>
    </citation>
    <scope>NUCLEOTIDE SEQUENCE [LARGE SCALE GENOMIC DNA]</scope>
</reference>
<dbReference type="Proteomes" id="UP000054624">
    <property type="component" value="Unassembled WGS sequence"/>
</dbReference>
<accession>A0A158E5A0</accession>
<protein>
    <submittedName>
        <fullName evidence="1">Uncharacterized protein</fullName>
    </submittedName>
</protein>
<gene>
    <name evidence="1" type="ORF">AWB76_07890</name>
</gene>
<dbReference type="EMBL" id="FCOI02000126">
    <property type="protein sequence ID" value="SAL01087.1"/>
    <property type="molecule type" value="Genomic_DNA"/>
</dbReference>
<evidence type="ECO:0000313" key="1">
    <source>
        <dbReference type="EMBL" id="SAL01087.1"/>
    </source>
</evidence>
<keyword evidence="2" id="KW-1185">Reference proteome</keyword>
<sequence>MTLPIPRPAMTDEYASAPSQLDSPAEFFYAITPSDSARLAQRPRAVRVGKAGDVVAVAPDNSVVVFAACYAGELLPIRPIQIKASGTTAGALVALV</sequence>
<dbReference type="OrthoDB" id="9134707at2"/>
<name>A0A158E5A0_9BURK</name>
<dbReference type="AlphaFoldDB" id="A0A158E5A0"/>
<dbReference type="STRING" id="1777137.AWB76_07890"/>